<dbReference type="InterPro" id="IPR002525">
    <property type="entry name" value="Transp_IS110-like_N"/>
</dbReference>
<dbReference type="Pfam" id="PF02371">
    <property type="entry name" value="Transposase_20"/>
    <property type="match status" value="1"/>
</dbReference>
<reference evidence="4 5" key="2">
    <citation type="submission" date="2020-03" db="EMBL/GenBank/DDBJ databases">
        <authorList>
            <person name="Ichikawa N."/>
            <person name="Kimura A."/>
            <person name="Kitahashi Y."/>
            <person name="Uohara A."/>
        </authorList>
    </citation>
    <scope>NUCLEOTIDE SEQUENCE [LARGE SCALE GENOMIC DNA]</scope>
    <source>
        <strain evidence="4 5">NBRC 108639</strain>
    </source>
</reference>
<comment type="caution">
    <text evidence="4">The sequence shown here is derived from an EMBL/GenBank/DDBJ whole genome shotgun (WGS) entry which is preliminary data.</text>
</comment>
<dbReference type="PANTHER" id="PTHR33055:SF16">
    <property type="entry name" value="TRANSPOSASE FOR INSERTION SEQUENCE ELEMENT IS1547"/>
    <property type="match status" value="1"/>
</dbReference>
<keyword evidence="1" id="KW-0175">Coiled coil</keyword>
<dbReference type="GO" id="GO:0006313">
    <property type="term" value="P:DNA transposition"/>
    <property type="evidence" value="ECO:0007669"/>
    <property type="project" value="InterPro"/>
</dbReference>
<feature type="coiled-coil region" evidence="1">
    <location>
        <begin position="203"/>
        <end position="230"/>
    </location>
</feature>
<organism evidence="4 5">
    <name type="scientific">Phytohabitans houttuyneae</name>
    <dbReference type="NCBI Taxonomy" id="1076126"/>
    <lineage>
        <taxon>Bacteria</taxon>
        <taxon>Bacillati</taxon>
        <taxon>Actinomycetota</taxon>
        <taxon>Actinomycetes</taxon>
        <taxon>Micromonosporales</taxon>
        <taxon>Micromonosporaceae</taxon>
    </lineage>
</organism>
<name>A0A6V8K4F0_9ACTN</name>
<evidence type="ECO:0000259" key="3">
    <source>
        <dbReference type="Pfam" id="PF02371"/>
    </source>
</evidence>
<evidence type="ECO:0000313" key="5">
    <source>
        <dbReference type="Proteomes" id="UP000482800"/>
    </source>
</evidence>
<sequence length="359" mass="38735">MTSMPSKPEQYPYVVVGVDTHKDVHVAAVLSPLGALLGTMSFPTTRDGYLGLVEWATGFGVVRRAGVEGTGSYGAALARVLRQAGIDVIEINRPDRAARRRRGKTDAVDAEAAARSVLAGQASVIPKTGEGPVEAIRVLKLAKDSAVKARVQAINQIHAVLVNAEAAMREQLSSLSNRRLVEACARLDPAVHDGATAVVVYALTRLAQRIQFLMQEIREVQRRLTAAVKATAPRLLEVSGIGPDCAATLLVAAGDNPHRLASEASFAALCGVSPVEASSGKVQRHRLNRGGHRQANAALFRAVLTRLRWDTRTREYLQRRTTEGLSKREIIRCLKRYLARTVYKVICTAIPNPTTAATT</sequence>
<feature type="domain" description="Transposase IS116/IS110/IS902 C-terminal" evidence="3">
    <location>
        <begin position="234"/>
        <end position="318"/>
    </location>
</feature>
<feature type="domain" description="Transposase IS110-like N-terminal" evidence="2">
    <location>
        <begin position="16"/>
        <end position="162"/>
    </location>
</feature>
<proteinExistence type="predicted"/>
<dbReference type="EMBL" id="BLPF01000001">
    <property type="protein sequence ID" value="GFJ77271.1"/>
    <property type="molecule type" value="Genomic_DNA"/>
</dbReference>
<protein>
    <submittedName>
        <fullName evidence="4">IS110 family transposase</fullName>
    </submittedName>
</protein>
<evidence type="ECO:0000259" key="2">
    <source>
        <dbReference type="Pfam" id="PF01548"/>
    </source>
</evidence>
<dbReference type="AlphaFoldDB" id="A0A6V8K4F0"/>
<reference evidence="4 5" key="1">
    <citation type="submission" date="2020-03" db="EMBL/GenBank/DDBJ databases">
        <title>Whole genome shotgun sequence of Phytohabitans houttuyneae NBRC 108639.</title>
        <authorList>
            <person name="Komaki H."/>
            <person name="Tamura T."/>
        </authorList>
    </citation>
    <scope>NUCLEOTIDE SEQUENCE [LARGE SCALE GENOMIC DNA]</scope>
    <source>
        <strain evidence="4 5">NBRC 108639</strain>
    </source>
</reference>
<dbReference type="Proteomes" id="UP000482800">
    <property type="component" value="Unassembled WGS sequence"/>
</dbReference>
<dbReference type="PANTHER" id="PTHR33055">
    <property type="entry name" value="TRANSPOSASE FOR INSERTION SEQUENCE ELEMENT IS1111A"/>
    <property type="match status" value="1"/>
</dbReference>
<evidence type="ECO:0000256" key="1">
    <source>
        <dbReference type="SAM" id="Coils"/>
    </source>
</evidence>
<dbReference type="GO" id="GO:0004803">
    <property type="term" value="F:transposase activity"/>
    <property type="evidence" value="ECO:0007669"/>
    <property type="project" value="InterPro"/>
</dbReference>
<dbReference type="GO" id="GO:0003677">
    <property type="term" value="F:DNA binding"/>
    <property type="evidence" value="ECO:0007669"/>
    <property type="project" value="InterPro"/>
</dbReference>
<evidence type="ECO:0000313" key="4">
    <source>
        <dbReference type="EMBL" id="GFJ77271.1"/>
    </source>
</evidence>
<dbReference type="NCBIfam" id="NF033542">
    <property type="entry name" value="transpos_IS110"/>
    <property type="match status" value="1"/>
</dbReference>
<keyword evidence="5" id="KW-1185">Reference proteome</keyword>
<dbReference type="InterPro" id="IPR003346">
    <property type="entry name" value="Transposase_20"/>
</dbReference>
<gene>
    <name evidence="4" type="ORF">Phou_014510</name>
</gene>
<dbReference type="Pfam" id="PF01548">
    <property type="entry name" value="DEDD_Tnp_IS110"/>
    <property type="match status" value="1"/>
</dbReference>
<accession>A0A6V8K4F0</accession>
<dbReference type="InterPro" id="IPR047650">
    <property type="entry name" value="Transpos_IS110"/>
</dbReference>